<protein>
    <submittedName>
        <fullName evidence="2">Dolichol kinase</fullName>
    </submittedName>
</protein>
<dbReference type="Proteomes" id="UP000628840">
    <property type="component" value="Unassembled WGS sequence"/>
</dbReference>
<comment type="caution">
    <text evidence="2">The sequence shown here is derived from an EMBL/GenBank/DDBJ whole genome shotgun (WGS) entry which is preliminary data.</text>
</comment>
<evidence type="ECO:0000313" key="2">
    <source>
        <dbReference type="EMBL" id="GGL35290.1"/>
    </source>
</evidence>
<keyword evidence="1" id="KW-1133">Transmembrane helix</keyword>
<proteinExistence type="predicted"/>
<dbReference type="AlphaFoldDB" id="A0A830EXU6"/>
<feature type="transmembrane region" description="Helical" evidence="1">
    <location>
        <begin position="107"/>
        <end position="135"/>
    </location>
</feature>
<evidence type="ECO:0000256" key="1">
    <source>
        <dbReference type="SAM" id="Phobius"/>
    </source>
</evidence>
<organism evidence="2 3">
    <name type="scientific">Halarchaeum grantii</name>
    <dbReference type="NCBI Taxonomy" id="1193105"/>
    <lineage>
        <taxon>Archaea</taxon>
        <taxon>Methanobacteriati</taxon>
        <taxon>Methanobacteriota</taxon>
        <taxon>Stenosarchaea group</taxon>
        <taxon>Halobacteria</taxon>
        <taxon>Halobacteriales</taxon>
        <taxon>Halobacteriaceae</taxon>
    </lineage>
</organism>
<name>A0A830EXU6_9EURY</name>
<sequence length="172" mass="17927">MLPLAWLLGVVPWLWIEAVLAAGLVSASALEAGRLTGRVEWWVFDELTREYEQDNPAGYFLYALGFAATGLVFDPQVAAPAMLMLTFGDPFSGLLHSGGLSRKPVPVMAATFALCLVLAVTAGVPLLAAACGALGATLADGLKPVVAGYVVDDNLTMPTVAAAAMWVGIHLT</sequence>
<feature type="transmembrane region" description="Helical" evidence="1">
    <location>
        <begin position="59"/>
        <end position="87"/>
    </location>
</feature>
<dbReference type="EMBL" id="BMPF01000002">
    <property type="protein sequence ID" value="GGL35290.1"/>
    <property type="molecule type" value="Genomic_DNA"/>
</dbReference>
<keyword evidence="2" id="KW-0808">Transferase</keyword>
<gene>
    <name evidence="2" type="ORF">GCM10009037_18680</name>
</gene>
<dbReference type="GO" id="GO:0016301">
    <property type="term" value="F:kinase activity"/>
    <property type="evidence" value="ECO:0007669"/>
    <property type="project" value="UniProtKB-KW"/>
</dbReference>
<keyword evidence="2" id="KW-0418">Kinase</keyword>
<evidence type="ECO:0000313" key="3">
    <source>
        <dbReference type="Proteomes" id="UP000628840"/>
    </source>
</evidence>
<keyword evidence="1" id="KW-0812">Transmembrane</keyword>
<keyword evidence="1" id="KW-0472">Membrane</keyword>
<reference evidence="2 3" key="1">
    <citation type="journal article" date="2019" name="Int. J. Syst. Evol. Microbiol.">
        <title>The Global Catalogue of Microorganisms (GCM) 10K type strain sequencing project: providing services to taxonomists for standard genome sequencing and annotation.</title>
        <authorList>
            <consortium name="The Broad Institute Genomics Platform"/>
            <consortium name="The Broad Institute Genome Sequencing Center for Infectious Disease"/>
            <person name="Wu L."/>
            <person name="Ma J."/>
        </authorList>
    </citation>
    <scope>NUCLEOTIDE SEQUENCE [LARGE SCALE GENOMIC DNA]</scope>
    <source>
        <strain evidence="2 3">JCM 19585</strain>
    </source>
</reference>
<accession>A0A830EXU6</accession>
<keyword evidence="3" id="KW-1185">Reference proteome</keyword>